<protein>
    <submittedName>
        <fullName evidence="1">Rhamnosyl transferase</fullName>
    </submittedName>
</protein>
<evidence type="ECO:0000313" key="1">
    <source>
        <dbReference type="EMBL" id="VDZ99470.1"/>
    </source>
</evidence>
<dbReference type="GO" id="GO:0016740">
    <property type="term" value="F:transferase activity"/>
    <property type="evidence" value="ECO:0007669"/>
    <property type="project" value="UniProtKB-KW"/>
</dbReference>
<gene>
    <name evidence="1" type="primary">SBOV21501_2</name>
    <name evidence="1" type="ORF">NCTC129_05782</name>
</gene>
<organism evidence="1 2">
    <name type="scientific">Salmonella enterica I</name>
    <dbReference type="NCBI Taxonomy" id="59201"/>
    <lineage>
        <taxon>Bacteria</taxon>
        <taxon>Pseudomonadati</taxon>
        <taxon>Pseudomonadota</taxon>
        <taxon>Gammaproteobacteria</taxon>
        <taxon>Enterobacterales</taxon>
        <taxon>Enterobacteriaceae</taxon>
        <taxon>Salmonella</taxon>
    </lineage>
</organism>
<evidence type="ECO:0000313" key="2">
    <source>
        <dbReference type="Proteomes" id="UP000282086"/>
    </source>
</evidence>
<proteinExistence type="predicted"/>
<dbReference type="AlphaFoldDB" id="A0A447N858"/>
<accession>A0A447N858</accession>
<dbReference type="Proteomes" id="UP000282086">
    <property type="component" value="Chromosome"/>
</dbReference>
<reference evidence="1 2" key="1">
    <citation type="submission" date="2018-12" db="EMBL/GenBank/DDBJ databases">
        <authorList>
            <consortium name="Pathogen Informatics"/>
        </authorList>
    </citation>
    <scope>NUCLEOTIDE SEQUENCE [LARGE SCALE GENOMIC DNA]</scope>
    <source>
        <strain evidence="1 2">NCTC129</strain>
    </source>
</reference>
<keyword evidence="1" id="KW-0808">Transferase</keyword>
<name>A0A447N858_SALET</name>
<dbReference type="EMBL" id="LR134140">
    <property type="protein sequence ID" value="VDZ99470.1"/>
    <property type="molecule type" value="Genomic_DNA"/>
</dbReference>
<sequence>MAFMLELEKDLANYFYPYIRDQLDLPLYTYIKMINKFRKMGFSNEKLFYVHAFLGYVLKRRGYDALIKYIRSKKGGTPRLGI</sequence>